<comment type="caution">
    <text evidence="1">The sequence shown here is derived from an EMBL/GenBank/DDBJ whole genome shotgun (WGS) entry which is preliminary data.</text>
</comment>
<organism evidence="1 2">
    <name type="scientific">Dictyobacter alpinus</name>
    <dbReference type="NCBI Taxonomy" id="2014873"/>
    <lineage>
        <taxon>Bacteria</taxon>
        <taxon>Bacillati</taxon>
        <taxon>Chloroflexota</taxon>
        <taxon>Ktedonobacteria</taxon>
        <taxon>Ktedonobacterales</taxon>
        <taxon>Dictyobacteraceae</taxon>
        <taxon>Dictyobacter</taxon>
    </lineage>
</organism>
<dbReference type="Proteomes" id="UP000287171">
    <property type="component" value="Unassembled WGS sequence"/>
</dbReference>
<keyword evidence="2" id="KW-1185">Reference proteome</keyword>
<accession>A0A402BCZ1</accession>
<protein>
    <submittedName>
        <fullName evidence="1">Uncharacterized protein</fullName>
    </submittedName>
</protein>
<sequence length="63" mass="7247">MTPFFVKIDLFTNKLSPVNALIATLLERLFPTDNVEVLTHRLSHTLQPTECAHRDIWGMGLRQ</sequence>
<dbReference type="AlphaFoldDB" id="A0A402BCZ1"/>
<reference evidence="2" key="1">
    <citation type="submission" date="2018-12" db="EMBL/GenBank/DDBJ databases">
        <title>Tengunoibacter tsumagoiensis gen. nov., sp. nov., Dictyobacter kobayashii sp. nov., D. alpinus sp. nov., and D. joshuensis sp. nov. and description of Dictyobacteraceae fam. nov. within the order Ktedonobacterales isolated from Tengu-no-mugimeshi.</title>
        <authorList>
            <person name="Wang C.M."/>
            <person name="Zheng Y."/>
            <person name="Sakai Y."/>
            <person name="Toyoda A."/>
            <person name="Minakuchi Y."/>
            <person name="Abe K."/>
            <person name="Yokota A."/>
            <person name="Yabe S."/>
        </authorList>
    </citation>
    <scope>NUCLEOTIDE SEQUENCE [LARGE SCALE GENOMIC DNA]</scope>
    <source>
        <strain evidence="2">Uno16</strain>
    </source>
</reference>
<gene>
    <name evidence="1" type="ORF">KDA_47450</name>
</gene>
<dbReference type="EMBL" id="BIFT01000002">
    <property type="protein sequence ID" value="GCE29261.1"/>
    <property type="molecule type" value="Genomic_DNA"/>
</dbReference>
<name>A0A402BCZ1_9CHLR</name>
<proteinExistence type="predicted"/>
<evidence type="ECO:0000313" key="1">
    <source>
        <dbReference type="EMBL" id="GCE29261.1"/>
    </source>
</evidence>
<dbReference type="RefSeq" id="WP_126629559.1">
    <property type="nucleotide sequence ID" value="NZ_BIFT01000002.1"/>
</dbReference>
<evidence type="ECO:0000313" key="2">
    <source>
        <dbReference type="Proteomes" id="UP000287171"/>
    </source>
</evidence>